<keyword evidence="11 16" id="KW-0408">Iron</keyword>
<evidence type="ECO:0000256" key="15">
    <source>
        <dbReference type="ARBA" id="ARBA00049244"/>
    </source>
</evidence>
<dbReference type="Pfam" id="PF22634">
    <property type="entry name" value="POL2_thumb"/>
    <property type="match status" value="1"/>
</dbReference>
<dbReference type="GO" id="GO:0006287">
    <property type="term" value="P:base-excision repair, gap-filling"/>
    <property type="evidence" value="ECO:0007669"/>
    <property type="project" value="TreeGrafter"/>
</dbReference>
<dbReference type="Pfam" id="PF08490">
    <property type="entry name" value="DUF1744"/>
    <property type="match status" value="1"/>
</dbReference>
<dbReference type="STRING" id="1348612.A0A397JJH2"/>
<dbReference type="SUPFAM" id="SSF56672">
    <property type="entry name" value="DNA/RNA polymerases"/>
    <property type="match status" value="1"/>
</dbReference>
<evidence type="ECO:0000256" key="14">
    <source>
        <dbReference type="ARBA" id="ARBA00023242"/>
    </source>
</evidence>
<name>A0A397JJH2_9GLOM</name>
<dbReference type="Gene3D" id="3.90.1600.10">
    <property type="entry name" value="Palm domain of DNA polymerase"/>
    <property type="match status" value="1"/>
</dbReference>
<keyword evidence="12 16" id="KW-0411">Iron-sulfur</keyword>
<feature type="region of interest" description="Disordered" evidence="17">
    <location>
        <begin position="1244"/>
        <end position="1267"/>
    </location>
</feature>
<evidence type="ECO:0000256" key="10">
    <source>
        <dbReference type="ARBA" id="ARBA00022932"/>
    </source>
</evidence>
<feature type="domain" description="DNA polymerase epsilon catalytic subunit A C-terminal" evidence="18">
    <location>
        <begin position="1522"/>
        <end position="1897"/>
    </location>
</feature>
<dbReference type="Gene3D" id="3.30.342.10">
    <property type="entry name" value="DNA Polymerase, chain B, domain 1"/>
    <property type="match status" value="1"/>
</dbReference>
<dbReference type="Gene3D" id="1.10.132.60">
    <property type="entry name" value="DNA polymerase family B, C-terminal domain"/>
    <property type="match status" value="1"/>
</dbReference>
<comment type="function">
    <text evidence="16">DNA polymerase II participates in chromosomal DNA replication.</text>
</comment>
<evidence type="ECO:0000256" key="5">
    <source>
        <dbReference type="ARBA" id="ARBA00022695"/>
    </source>
</evidence>
<evidence type="ECO:0000256" key="2">
    <source>
        <dbReference type="ARBA" id="ARBA00005755"/>
    </source>
</evidence>
<dbReference type="InterPro" id="IPR029703">
    <property type="entry name" value="POL2"/>
</dbReference>
<evidence type="ECO:0000256" key="8">
    <source>
        <dbReference type="ARBA" id="ARBA00022771"/>
    </source>
</evidence>
<evidence type="ECO:0000256" key="11">
    <source>
        <dbReference type="ARBA" id="ARBA00023004"/>
    </source>
</evidence>
<dbReference type="GO" id="GO:0000166">
    <property type="term" value="F:nucleotide binding"/>
    <property type="evidence" value="ECO:0007669"/>
    <property type="project" value="InterPro"/>
</dbReference>
<dbReference type="GO" id="GO:0008622">
    <property type="term" value="C:epsilon DNA polymerase complex"/>
    <property type="evidence" value="ECO:0007669"/>
    <property type="project" value="InterPro"/>
</dbReference>
<sequence length="2131" mass="248502">MNTSFTSRNQYENIILEKLGYTQYDQGPPRLGWLYNTSQSLVQTSQHKTGKSAVDLFFLESKGISNSYFRCKLSYFPYFFVQSRTDKEKEVSEYLLKKYEQYIHKVSVIEKQDLKKANHLVDGIRKYIKIEFWNTHELLIVRNKLLNVVRENQKGLEAINVYEDHLRYGQYGKTFQDFENNNKNNEPVNNIIDIREYDIPYCQRAAMDLDLRVGRWYKVKASPQEGGTRVILRHQEEIMQHPNPIVLAYDIETSKKPLNFPDADFDSIMMISYMVDGRGYLITNREIVSEDIEEIEYSPTPAYEGHFKIFNEPNEEALLKRFFTQIKQEKPTIITTYNGDSFDWPFVERRAEIFKINMQKEIGFTKSRGVDNDEYTSKQCAHIDCFQWVRRDSYLPIGSQGLKRVTEAKLGYNPDELDPEVMTEYAETNPQTLARYSVSDAVATYYLYIQYIHPFIFSLCNIIPMNPDDISRRGTGTLCEALLMVEAYRANIIMPNKHVVQGDKFFNDHPLQDETYIGGHVDALEAGVFRSDISVNFNVDSQVIRKLMTDIDDLLKFAIWEASRETDENLKESVFNVDNEDVMNVLAEKICEITNYNEVRSRILSALEELRESKQQFAKTPLIYHLDVAAMYPNIILTNRLQPDSMITEDVCLRCDYNVPGKTCDRKMTWSWRGEYYPAKKDEYNMIKNQMMSENFPSNIPEGKLRSYQELSSEEQSAFLKKRLGDYCQMAYKKKKETKVQQKEALICQRENPFYVNTVLNFRDLRYAYKAKVKEWKNKLSEAIKNEDLVMIDEAKKTIVQYDSLQLAHKCILNSFYGYVMRKGSRWYSMEMAGVVCDTGSKIIQMARKLIEKIGRPLELDTDGIWCILPSNFPENYKFKLSSGKSLTITFPCAMLNYLVHLNFTNDQYHNLSSNKKQYELRKENSIFFEVDGPYRAMILPASLEENKLLKKRYAVFALDGTLQELKGFEVKRRGELKLLKNFQECIFQDFLKGKTLEECYNEVGKTANAFLDIIEYKGTTLPEKILIEYISEKRSMSRSYEDYGTQKSTAITAAKRLTELLGDHVKANKLTCNFVISARPLGLPVSERVIPVAVFSAENDVKINFLRKWTANPNMDNFDVRNILDWNYYHERLGKTIRKLITIPAASQDIHNPVPRLKHPEWLCKRLSECDSKQRRITDMFRKVNVNDEINDNDAPDIDDMENFGIPKNVPLLRAIVKKSAKKKCDVLSLSKSKENELDLEMDIDPQEEEKLQNSKGKRVEGEDSQNISVENMSRSHITSTKGKKQMNTNKTAEGHNAIDKIDKISLEDFFNKDVVWEILHIDETKTPGDFIMWVLIGRALQSIRLIVPRRFFINYKSKTLPKEINEMTGIKGNVAKVNRTLPRSQERFNLFEVNMLESTYKENKYFLDDIFNDSLTEGVYETQVSLLDRALIEVGNIINKHSAKVDILRSAFRKGLDIRNIKRPENYELYLRDQQINYLYLYHIMSGDRQIYGLFSTRSNKAKVFFVGKRTTASNYLFRNMSSKYKSSLDNLQDNCEIISEIFKVHDELVFEVVPHLDNTKQFTKDLTKILREYQNERHGPTIFIMQSPYNCRDLIEEGAKVLREFPTMNIKSNDTFQTFDWQEHAVELMFVRYFQVGSVIKNKIDKARDANLPLCNINEDNKILTIDILFARRLIKGDVILWWSNSPKPDLGSGREQDEYLHPNDELDYDFCSNNPGVYKSLCFEIRLNNLIVNTILESSSINQIEGTSRIFGDEIPQATFTALKTMVKDWFNEGYTNNNKFAKDLIQNLESWLRTNESKFYDHTIYGLMRLLMKKVVMQLMGEIKKLGDQVIYGNFYKIIIASPKRRRDLAMTYQNSFKSYIQRKPVFKSLELDFKNIWTNILWIDPKNFSSTLLHHPNYVDKKWTIIDLLSEQLQSKFDTLMDDILNFITNPINYEFKKSLLRRDILTEVENAQKIHNEGILFLNLICAVIEVAIGPDESWTNKQNCCNLLRISAYTDNVKKFKLENNLKVGNIECTDCKSIQAIDIGYPNCINCDAKLNPSKLQFALLEFINNQIGKFQTQDLICSKCKLTREGNLHKYCECGSEFRSTVNADDIIKLITRINELAQKNEFELLEETCEWLLRYS</sequence>
<dbReference type="EC" id="2.7.7.7" evidence="16"/>
<dbReference type="GO" id="GO:0003887">
    <property type="term" value="F:DNA-directed DNA polymerase activity"/>
    <property type="evidence" value="ECO:0007669"/>
    <property type="project" value="UniProtKB-KW"/>
</dbReference>
<evidence type="ECO:0000256" key="4">
    <source>
        <dbReference type="ARBA" id="ARBA00022679"/>
    </source>
</evidence>
<comment type="subcellular location">
    <subcellularLocation>
        <location evidence="1 16">Nucleus</location>
    </subcellularLocation>
</comment>
<dbReference type="InterPro" id="IPR055191">
    <property type="entry name" value="POL2_thumb"/>
</dbReference>
<keyword evidence="8 16" id="KW-0863">Zinc-finger</keyword>
<dbReference type="GO" id="GO:0006272">
    <property type="term" value="P:leading strand elongation"/>
    <property type="evidence" value="ECO:0007669"/>
    <property type="project" value="TreeGrafter"/>
</dbReference>
<dbReference type="PANTHER" id="PTHR10670:SF0">
    <property type="entry name" value="DNA POLYMERASE EPSILON CATALYTIC SUBUNIT A"/>
    <property type="match status" value="1"/>
</dbReference>
<evidence type="ECO:0000256" key="13">
    <source>
        <dbReference type="ARBA" id="ARBA00023125"/>
    </source>
</evidence>
<dbReference type="Proteomes" id="UP000266861">
    <property type="component" value="Unassembled WGS sequence"/>
</dbReference>
<evidence type="ECO:0000256" key="9">
    <source>
        <dbReference type="ARBA" id="ARBA00022833"/>
    </source>
</evidence>
<dbReference type="SMART" id="SM00486">
    <property type="entry name" value="POLBc"/>
    <property type="match status" value="1"/>
</dbReference>
<evidence type="ECO:0000256" key="7">
    <source>
        <dbReference type="ARBA" id="ARBA00022723"/>
    </source>
</evidence>
<keyword evidence="4 16" id="KW-0808">Transferase</keyword>
<evidence type="ECO:0000259" key="18">
    <source>
        <dbReference type="SMART" id="SM01159"/>
    </source>
</evidence>
<keyword evidence="13 16" id="KW-0238">DNA-binding</keyword>
<keyword evidence="20" id="KW-1185">Reference proteome</keyword>
<dbReference type="GO" id="GO:0000278">
    <property type="term" value="P:mitotic cell cycle"/>
    <property type="evidence" value="ECO:0007669"/>
    <property type="project" value="TreeGrafter"/>
</dbReference>
<accession>A0A397JJH2</accession>
<dbReference type="InterPro" id="IPR043502">
    <property type="entry name" value="DNA/RNA_pol_sf"/>
</dbReference>
<dbReference type="InterPro" id="IPR013697">
    <property type="entry name" value="DNA_pol_e_suA_C"/>
</dbReference>
<dbReference type="PANTHER" id="PTHR10670">
    <property type="entry name" value="DNA POLYMERASE EPSILON CATALYTIC SUBUNIT A"/>
    <property type="match status" value="1"/>
</dbReference>
<dbReference type="GO" id="GO:0051539">
    <property type="term" value="F:4 iron, 4 sulfur cluster binding"/>
    <property type="evidence" value="ECO:0007669"/>
    <property type="project" value="UniProtKB-KW"/>
</dbReference>
<proteinExistence type="inferred from homology"/>
<keyword evidence="6 16" id="KW-0235">DNA replication</keyword>
<dbReference type="GO" id="GO:0008270">
    <property type="term" value="F:zinc ion binding"/>
    <property type="evidence" value="ECO:0007669"/>
    <property type="project" value="UniProtKB-KW"/>
</dbReference>
<dbReference type="CDD" id="cd05779">
    <property type="entry name" value="DNA_polB_epsilon_exo"/>
    <property type="match status" value="1"/>
</dbReference>
<evidence type="ECO:0000256" key="12">
    <source>
        <dbReference type="ARBA" id="ARBA00023014"/>
    </source>
</evidence>
<dbReference type="FunFam" id="3.30.420.10:FF:000010">
    <property type="entry name" value="DNA polymerase epsilon catalytic subunit"/>
    <property type="match status" value="1"/>
</dbReference>
<dbReference type="OrthoDB" id="10060449at2759"/>
<evidence type="ECO:0000256" key="1">
    <source>
        <dbReference type="ARBA" id="ARBA00004123"/>
    </source>
</evidence>
<keyword evidence="3 16" id="KW-0004">4Fe-4S</keyword>
<dbReference type="InterPro" id="IPR036397">
    <property type="entry name" value="RNaseH_sf"/>
</dbReference>
<dbReference type="CDD" id="cd05535">
    <property type="entry name" value="POLBc_epsilon"/>
    <property type="match status" value="1"/>
</dbReference>
<dbReference type="InterPro" id="IPR006172">
    <property type="entry name" value="DNA-dir_DNA_pol_B"/>
</dbReference>
<keyword evidence="5 16" id="KW-0548">Nucleotidyltransferase</keyword>
<dbReference type="EMBL" id="PQFF01000024">
    <property type="protein sequence ID" value="RHZ88131.1"/>
    <property type="molecule type" value="Genomic_DNA"/>
</dbReference>
<dbReference type="SUPFAM" id="SSF53098">
    <property type="entry name" value="Ribonuclease H-like"/>
    <property type="match status" value="1"/>
</dbReference>
<evidence type="ECO:0000256" key="17">
    <source>
        <dbReference type="SAM" id="MobiDB-lite"/>
    </source>
</evidence>
<dbReference type="GO" id="GO:0045004">
    <property type="term" value="P:DNA replication proofreading"/>
    <property type="evidence" value="ECO:0007669"/>
    <property type="project" value="TreeGrafter"/>
</dbReference>
<protein>
    <recommendedName>
        <fullName evidence="16">DNA polymerase epsilon catalytic subunit</fullName>
        <ecNumber evidence="16">2.7.7.7</ecNumber>
    </recommendedName>
</protein>
<dbReference type="FunFam" id="3.90.1600.10:FF:000006">
    <property type="entry name" value="DNA polymerase epsilon catalytic subunit"/>
    <property type="match status" value="1"/>
</dbReference>
<comment type="cofactor">
    <cofactor evidence="16">
        <name>[4Fe-4S] cluster</name>
        <dbReference type="ChEBI" id="CHEBI:49883"/>
    </cofactor>
</comment>
<keyword evidence="14 16" id="KW-0539">Nucleus</keyword>
<dbReference type="InterPro" id="IPR012337">
    <property type="entry name" value="RNaseH-like_sf"/>
</dbReference>
<dbReference type="InterPro" id="IPR006133">
    <property type="entry name" value="DNA-dir_DNA_pol_B_exonuc"/>
</dbReference>
<evidence type="ECO:0000256" key="6">
    <source>
        <dbReference type="ARBA" id="ARBA00022705"/>
    </source>
</evidence>
<evidence type="ECO:0000256" key="3">
    <source>
        <dbReference type="ARBA" id="ARBA00022485"/>
    </source>
</evidence>
<dbReference type="InterPro" id="IPR042087">
    <property type="entry name" value="DNA_pol_B_thumb"/>
</dbReference>
<evidence type="ECO:0000256" key="16">
    <source>
        <dbReference type="RuleBase" id="RU365029"/>
    </source>
</evidence>
<keyword evidence="10 16" id="KW-0239">DNA-directed DNA polymerase</keyword>
<reference evidence="19 20" key="1">
    <citation type="submission" date="2018-08" db="EMBL/GenBank/DDBJ databases">
        <title>Genome and evolution of the arbuscular mycorrhizal fungus Diversispora epigaea (formerly Glomus versiforme) and its bacterial endosymbionts.</title>
        <authorList>
            <person name="Sun X."/>
            <person name="Fei Z."/>
            <person name="Harrison M."/>
        </authorList>
    </citation>
    <scope>NUCLEOTIDE SEQUENCE [LARGE SCALE GENOMIC DNA]</scope>
    <source>
        <strain evidence="19 20">IT104</strain>
    </source>
</reference>
<dbReference type="GO" id="GO:0008310">
    <property type="term" value="F:single-stranded DNA 3'-5' DNA exonuclease activity"/>
    <property type="evidence" value="ECO:0007669"/>
    <property type="project" value="TreeGrafter"/>
</dbReference>
<dbReference type="GO" id="GO:0006297">
    <property type="term" value="P:nucleotide-excision repair, DNA gap filling"/>
    <property type="evidence" value="ECO:0007669"/>
    <property type="project" value="TreeGrafter"/>
</dbReference>
<dbReference type="SMART" id="SM01159">
    <property type="entry name" value="DUF1744"/>
    <property type="match status" value="1"/>
</dbReference>
<evidence type="ECO:0000313" key="20">
    <source>
        <dbReference type="Proteomes" id="UP000266861"/>
    </source>
</evidence>
<comment type="catalytic activity">
    <reaction evidence="15 16">
        <text>DNA(n) + a 2'-deoxyribonucleoside 5'-triphosphate = DNA(n+1) + diphosphate</text>
        <dbReference type="Rhea" id="RHEA:22508"/>
        <dbReference type="Rhea" id="RHEA-COMP:17339"/>
        <dbReference type="Rhea" id="RHEA-COMP:17340"/>
        <dbReference type="ChEBI" id="CHEBI:33019"/>
        <dbReference type="ChEBI" id="CHEBI:61560"/>
        <dbReference type="ChEBI" id="CHEBI:173112"/>
        <dbReference type="EC" id="2.7.7.7"/>
    </reaction>
</comment>
<keyword evidence="7 16" id="KW-0479">Metal-binding</keyword>
<dbReference type="Pfam" id="PF22912">
    <property type="entry name" value="zf-DPOE"/>
    <property type="match status" value="1"/>
</dbReference>
<dbReference type="Pfam" id="PF03104">
    <property type="entry name" value="DNA_pol_B_exo1"/>
    <property type="match status" value="1"/>
</dbReference>
<dbReference type="InterPro" id="IPR023211">
    <property type="entry name" value="DNA_pol_palm_dom_sf"/>
</dbReference>
<dbReference type="Gene3D" id="3.30.420.10">
    <property type="entry name" value="Ribonuclease H-like superfamily/Ribonuclease H"/>
    <property type="match status" value="1"/>
</dbReference>
<evidence type="ECO:0000313" key="19">
    <source>
        <dbReference type="EMBL" id="RHZ88131.1"/>
    </source>
</evidence>
<feature type="compositionally biased region" description="Basic and acidic residues" evidence="17">
    <location>
        <begin position="1250"/>
        <end position="1263"/>
    </location>
</feature>
<keyword evidence="9 16" id="KW-0862">Zinc</keyword>
<gene>
    <name evidence="19" type="ORF">Glove_26g112</name>
</gene>
<dbReference type="GO" id="GO:0003677">
    <property type="term" value="F:DNA binding"/>
    <property type="evidence" value="ECO:0007669"/>
    <property type="project" value="UniProtKB-KW"/>
</dbReference>
<comment type="similarity">
    <text evidence="2 16">Belongs to the DNA polymerase type-B family.</text>
</comment>
<comment type="caution">
    <text evidence="19">The sequence shown here is derived from an EMBL/GenBank/DDBJ whole genome shotgun (WGS) entry which is preliminary data.</text>
</comment>
<dbReference type="InterPro" id="IPR054475">
    <property type="entry name" value="Znf-DPOE"/>
</dbReference>
<organism evidence="19 20">
    <name type="scientific">Diversispora epigaea</name>
    <dbReference type="NCBI Taxonomy" id="1348612"/>
    <lineage>
        <taxon>Eukaryota</taxon>
        <taxon>Fungi</taxon>
        <taxon>Fungi incertae sedis</taxon>
        <taxon>Mucoromycota</taxon>
        <taxon>Glomeromycotina</taxon>
        <taxon>Glomeromycetes</taxon>
        <taxon>Diversisporales</taxon>
        <taxon>Diversisporaceae</taxon>
        <taxon>Diversispora</taxon>
    </lineage>
</organism>